<gene>
    <name evidence="1" type="ORF">SDC9_54448</name>
</gene>
<protein>
    <recommendedName>
        <fullName evidence="2">Bacterial repeat domain-containing protein</fullName>
    </recommendedName>
</protein>
<proteinExistence type="predicted"/>
<sequence>MKTYKYRLLSVIMMLVLVVSIGTPALAVVSQYDEQYLTVDQKQDIQDATDAWWDAYNSGDQEGMDAAHAAAEDVRATEDYSGGADGSEYIYTGGSSSNDDYYYYYTPTYYTVTATSGTGGSISPSGSASVTSGSSQTYTITANSGYMISSVTIDGTSVGAISSYTFSNVTSAHSISVTFASAASLSAGTGTLGDGGSGTLTTGNVTKSGYGITVSLPVTSSYVSGTTVTAGYNFTSAKTVTLEYVNGTWQFPVNSCSATGARKIYIPVETKDSTYTITFTVKALDPQATALSGSNVYLTDTKSVTLTVKGSMYEDDFTGDS</sequence>
<dbReference type="EMBL" id="VSSQ01001415">
    <property type="protein sequence ID" value="MPM08136.1"/>
    <property type="molecule type" value="Genomic_DNA"/>
</dbReference>
<evidence type="ECO:0000313" key="1">
    <source>
        <dbReference type="EMBL" id="MPM08136.1"/>
    </source>
</evidence>
<reference evidence="1" key="1">
    <citation type="submission" date="2019-08" db="EMBL/GenBank/DDBJ databases">
        <authorList>
            <person name="Kucharzyk K."/>
            <person name="Murdoch R.W."/>
            <person name="Higgins S."/>
            <person name="Loffler F."/>
        </authorList>
    </citation>
    <scope>NUCLEOTIDE SEQUENCE</scope>
</reference>
<organism evidence="1">
    <name type="scientific">bioreactor metagenome</name>
    <dbReference type="NCBI Taxonomy" id="1076179"/>
    <lineage>
        <taxon>unclassified sequences</taxon>
        <taxon>metagenomes</taxon>
        <taxon>ecological metagenomes</taxon>
    </lineage>
</organism>
<name>A0A644WW32_9ZZZZ</name>
<dbReference type="AlphaFoldDB" id="A0A644WW32"/>
<accession>A0A644WW32</accession>
<comment type="caution">
    <text evidence="1">The sequence shown here is derived from an EMBL/GenBank/DDBJ whole genome shotgun (WGS) entry which is preliminary data.</text>
</comment>
<evidence type="ECO:0008006" key="2">
    <source>
        <dbReference type="Google" id="ProtNLM"/>
    </source>
</evidence>